<sequence>MSEAVFTFLLILSPPLVVSLLLFVQFRSYDPLRGVPGPFWASVSRFWLLRQIYSRELHLTDIKAHEKYGPIYRAAPKYVVVNDPAFIHEVHKWDRSDWFITLDPQIGLQSVGTARTMVQHNAQRRRIATAYNPDAMYELEPLLDKSIQEFISALNTRFASTGKICDLSDYIHFFAFDAIMDLSFSHRVGFVKEGKDVNSIIASLTELFKVTRIMTTFPELQKFINHPWVNPLLGYKATDDYGPGMIRGMAINEVRRRVRGGNPRGEKDLLHRFLQYRDDKGKGIPQRELEVEAFTPVIAGPESVATVLRVAVVYIVGTPRVYRKLMEEIEEKERSSGSLSNPIISYRETKELPFLAAVVKEVFRIHPPIGTPFPRVVPPQGATICGHFLPGGSEVGFSMWALGRNKSVFGEDVDLFRPERWLTDAETIHAYEKADLCFSAGLTSCLGKHIALCEIHKTLFEFFRSFHIDLADPLHPCTTDNLLTFIVHDMRVSLTARQVNLETS</sequence>
<dbReference type="InterPro" id="IPR001128">
    <property type="entry name" value="Cyt_P450"/>
</dbReference>
<keyword evidence="6 8" id="KW-0503">Monooxygenase</keyword>
<comment type="similarity">
    <text evidence="2 8">Belongs to the cytochrome P450 family.</text>
</comment>
<evidence type="ECO:0000256" key="7">
    <source>
        <dbReference type="PIRSR" id="PIRSR602401-1"/>
    </source>
</evidence>
<evidence type="ECO:0000313" key="10">
    <source>
        <dbReference type="Proteomes" id="UP000326799"/>
    </source>
</evidence>
<evidence type="ECO:0000256" key="3">
    <source>
        <dbReference type="ARBA" id="ARBA00022723"/>
    </source>
</evidence>
<accession>A0A5N6E7W0</accession>
<keyword evidence="7 8" id="KW-0349">Heme</keyword>
<dbReference type="SUPFAM" id="SSF48264">
    <property type="entry name" value="Cytochrome P450"/>
    <property type="match status" value="1"/>
</dbReference>
<dbReference type="PROSITE" id="PS00086">
    <property type="entry name" value="CYTOCHROME_P450"/>
    <property type="match status" value="1"/>
</dbReference>
<reference evidence="9 10" key="1">
    <citation type="submission" date="2019-04" db="EMBL/GenBank/DDBJ databases">
        <title>Fungal friends and foes A comparative genomics study of 23 Aspergillus species from section Flavi.</title>
        <authorList>
            <consortium name="DOE Joint Genome Institute"/>
            <person name="Kjaerbolling I."/>
            <person name="Vesth T.C."/>
            <person name="Frisvad J.C."/>
            <person name="Nybo J.L."/>
            <person name="Theobald S."/>
            <person name="Kildgaard S."/>
            <person name="Petersen T.I."/>
            <person name="Kuo A."/>
            <person name="Sato A."/>
            <person name="Lyhne E.K."/>
            <person name="Kogle M.E."/>
            <person name="Wiebenga A."/>
            <person name="Kun R.S."/>
            <person name="Lubbers R.J."/>
            <person name="Makela M.R."/>
            <person name="Barry K."/>
            <person name="Chovatia M."/>
            <person name="Clum A."/>
            <person name="Daum C."/>
            <person name="Haridas S."/>
            <person name="He G."/>
            <person name="LaButti K."/>
            <person name="Lipzen A."/>
            <person name="Mondo S."/>
            <person name="Pangilinan J."/>
            <person name="Riley R."/>
            <person name="Salamov A."/>
            <person name="Simmons B.A."/>
            <person name="Magnuson J.K."/>
            <person name="Henrissat B."/>
            <person name="Mortensen U.H."/>
            <person name="Larsen T.O."/>
            <person name="De vries R.P."/>
            <person name="Grigoriev I.V."/>
            <person name="Machida M."/>
            <person name="Baker S.E."/>
            <person name="Andersen M.R."/>
        </authorList>
    </citation>
    <scope>NUCLEOTIDE SEQUENCE [LARGE SCALE GENOMIC DNA]</scope>
    <source>
        <strain evidence="9 10">CBS 126849</strain>
    </source>
</reference>
<gene>
    <name evidence="9" type="ORF">BDV33DRAFT_184770</name>
</gene>
<feature type="binding site" description="axial binding residue" evidence="7">
    <location>
        <position position="445"/>
    </location>
    <ligand>
        <name>heme</name>
        <dbReference type="ChEBI" id="CHEBI:30413"/>
    </ligand>
    <ligandPart>
        <name>Fe</name>
        <dbReference type="ChEBI" id="CHEBI:18248"/>
    </ligandPart>
</feature>
<evidence type="ECO:0000256" key="8">
    <source>
        <dbReference type="RuleBase" id="RU000461"/>
    </source>
</evidence>
<evidence type="ECO:0000256" key="6">
    <source>
        <dbReference type="ARBA" id="ARBA00023033"/>
    </source>
</evidence>
<dbReference type="InterPro" id="IPR036396">
    <property type="entry name" value="Cyt_P450_sf"/>
</dbReference>
<keyword evidence="3 7" id="KW-0479">Metal-binding</keyword>
<dbReference type="GO" id="GO:0020037">
    <property type="term" value="F:heme binding"/>
    <property type="evidence" value="ECO:0007669"/>
    <property type="project" value="InterPro"/>
</dbReference>
<protein>
    <submittedName>
        <fullName evidence="9">Cytochrome P450</fullName>
    </submittedName>
</protein>
<proteinExistence type="inferred from homology"/>
<dbReference type="PRINTS" id="PR00385">
    <property type="entry name" value="P450"/>
</dbReference>
<dbReference type="InterPro" id="IPR002401">
    <property type="entry name" value="Cyt_P450_E_grp-I"/>
</dbReference>
<dbReference type="GO" id="GO:0004497">
    <property type="term" value="F:monooxygenase activity"/>
    <property type="evidence" value="ECO:0007669"/>
    <property type="project" value="UniProtKB-KW"/>
</dbReference>
<dbReference type="Proteomes" id="UP000326799">
    <property type="component" value="Unassembled WGS sequence"/>
</dbReference>
<dbReference type="PANTHER" id="PTHR24305:SF166">
    <property type="entry name" value="CYTOCHROME P450 12A4, MITOCHONDRIAL-RELATED"/>
    <property type="match status" value="1"/>
</dbReference>
<dbReference type="InterPro" id="IPR017972">
    <property type="entry name" value="Cyt_P450_CS"/>
</dbReference>
<keyword evidence="10" id="KW-1185">Reference proteome</keyword>
<dbReference type="PRINTS" id="PR00463">
    <property type="entry name" value="EP450I"/>
</dbReference>
<keyword evidence="5 7" id="KW-0408">Iron</keyword>
<comment type="cofactor">
    <cofactor evidence="1 7">
        <name>heme</name>
        <dbReference type="ChEBI" id="CHEBI:30413"/>
    </cofactor>
</comment>
<dbReference type="CDD" id="cd11060">
    <property type="entry name" value="CYP57A1-like"/>
    <property type="match status" value="1"/>
</dbReference>
<dbReference type="GO" id="GO:0005506">
    <property type="term" value="F:iron ion binding"/>
    <property type="evidence" value="ECO:0007669"/>
    <property type="project" value="InterPro"/>
</dbReference>
<name>A0A5N6E7W0_9EURO</name>
<dbReference type="InterPro" id="IPR050121">
    <property type="entry name" value="Cytochrome_P450_monoxygenase"/>
</dbReference>
<evidence type="ECO:0000256" key="4">
    <source>
        <dbReference type="ARBA" id="ARBA00023002"/>
    </source>
</evidence>
<evidence type="ECO:0000256" key="1">
    <source>
        <dbReference type="ARBA" id="ARBA00001971"/>
    </source>
</evidence>
<organism evidence="9 10">
    <name type="scientific">Aspergillus novoparasiticus</name>
    <dbReference type="NCBI Taxonomy" id="986946"/>
    <lineage>
        <taxon>Eukaryota</taxon>
        <taxon>Fungi</taxon>
        <taxon>Dikarya</taxon>
        <taxon>Ascomycota</taxon>
        <taxon>Pezizomycotina</taxon>
        <taxon>Eurotiomycetes</taxon>
        <taxon>Eurotiomycetidae</taxon>
        <taxon>Eurotiales</taxon>
        <taxon>Aspergillaceae</taxon>
        <taxon>Aspergillus</taxon>
        <taxon>Aspergillus subgen. Circumdati</taxon>
    </lineage>
</organism>
<dbReference type="Pfam" id="PF00067">
    <property type="entry name" value="p450"/>
    <property type="match status" value="1"/>
</dbReference>
<dbReference type="Gene3D" id="1.10.630.10">
    <property type="entry name" value="Cytochrome P450"/>
    <property type="match status" value="1"/>
</dbReference>
<dbReference type="PANTHER" id="PTHR24305">
    <property type="entry name" value="CYTOCHROME P450"/>
    <property type="match status" value="1"/>
</dbReference>
<dbReference type="GO" id="GO:0016705">
    <property type="term" value="F:oxidoreductase activity, acting on paired donors, with incorporation or reduction of molecular oxygen"/>
    <property type="evidence" value="ECO:0007669"/>
    <property type="project" value="InterPro"/>
</dbReference>
<keyword evidence="4 8" id="KW-0560">Oxidoreductase</keyword>
<dbReference type="EMBL" id="ML733613">
    <property type="protein sequence ID" value="KAB8213439.1"/>
    <property type="molecule type" value="Genomic_DNA"/>
</dbReference>
<dbReference type="AlphaFoldDB" id="A0A5N6E7W0"/>
<evidence type="ECO:0000313" key="9">
    <source>
        <dbReference type="EMBL" id="KAB8213439.1"/>
    </source>
</evidence>
<evidence type="ECO:0000256" key="5">
    <source>
        <dbReference type="ARBA" id="ARBA00023004"/>
    </source>
</evidence>
<evidence type="ECO:0000256" key="2">
    <source>
        <dbReference type="ARBA" id="ARBA00010617"/>
    </source>
</evidence>